<reference evidence="2 3" key="1">
    <citation type="submission" date="2022-02" db="EMBL/GenBank/DDBJ databases">
        <title>Chromosome-level reference genomes for two strains of Caenorhabditis briggsae: an improved platform for comparative genomics.</title>
        <authorList>
            <person name="Stevens L."/>
            <person name="Andersen E.C."/>
        </authorList>
    </citation>
    <scope>NUCLEOTIDE SEQUENCE [LARGE SCALE GENOMIC DNA]</scope>
    <source>
        <strain evidence="2">QX1410_ONT</strain>
        <tissue evidence="2">Whole-organism</tissue>
    </source>
</reference>
<evidence type="ECO:0000313" key="2">
    <source>
        <dbReference type="EMBL" id="ULT86444.1"/>
    </source>
</evidence>
<feature type="transmembrane region" description="Helical" evidence="1">
    <location>
        <begin position="184"/>
        <end position="209"/>
    </location>
</feature>
<dbReference type="Proteomes" id="UP000827892">
    <property type="component" value="Chromosome V"/>
</dbReference>
<feature type="transmembrane region" description="Helical" evidence="1">
    <location>
        <begin position="267"/>
        <end position="290"/>
    </location>
</feature>
<accession>A0AAE9CYP3</accession>
<evidence type="ECO:0008006" key="4">
    <source>
        <dbReference type="Google" id="ProtNLM"/>
    </source>
</evidence>
<feature type="transmembrane region" description="Helical" evidence="1">
    <location>
        <begin position="45"/>
        <end position="70"/>
    </location>
</feature>
<keyword evidence="1" id="KW-1133">Transmembrane helix</keyword>
<keyword evidence="1" id="KW-0812">Transmembrane</keyword>
<protein>
    <recommendedName>
        <fullName evidence="4">Serpentine Receptor, class H</fullName>
    </recommendedName>
</protein>
<feature type="transmembrane region" description="Helical" evidence="1">
    <location>
        <begin position="90"/>
        <end position="110"/>
    </location>
</feature>
<keyword evidence="1" id="KW-0472">Membrane</keyword>
<dbReference type="InterPro" id="IPR019422">
    <property type="entry name" value="7TM_GPCR_serpentine_rcpt_Srh"/>
</dbReference>
<dbReference type="PANTHER" id="PTHR22941:SF136">
    <property type="entry name" value="SERPENTINE RECEPTOR, CLASS H"/>
    <property type="match status" value="1"/>
</dbReference>
<name>A0AAE9CYP3_CAEBR</name>
<feature type="transmembrane region" description="Helical" evidence="1">
    <location>
        <begin position="130"/>
        <end position="150"/>
    </location>
</feature>
<dbReference type="PANTHER" id="PTHR22941">
    <property type="entry name" value="SERPENTINE RECEPTOR"/>
    <property type="match status" value="1"/>
</dbReference>
<evidence type="ECO:0000313" key="3">
    <source>
        <dbReference type="Proteomes" id="UP000827892"/>
    </source>
</evidence>
<dbReference type="Pfam" id="PF10318">
    <property type="entry name" value="7TM_GPCR_Srh"/>
    <property type="match status" value="1"/>
</dbReference>
<dbReference type="InterPro" id="IPR053220">
    <property type="entry name" value="Nematode_rcpt-like_serp_H"/>
</dbReference>
<dbReference type="SUPFAM" id="SSF81321">
    <property type="entry name" value="Family A G protein-coupled receptor-like"/>
    <property type="match status" value="1"/>
</dbReference>
<sequence>MYLEHPVFLKDILHTITYFAIPIHIFGTYCILFKTPKTMGSVKWIMLNFHVWCMCLDYGLTVLTVPIVIFPALGGYPFGILTEWGVSAEFQTYLIVTLIPVVSAAVITIFENRYFLVFGHNSKWRRFRVLLSIFNYLYAATWCLPSFMIIPEQNMARKVALEMLGPNVSDYIRHFPIFMMSLEITYLTLPCLLIVLTFATEVILFVAIIKKGMTELAKTARFSKNTLKMQKNFLKAVYIQVSMYMTSIQLPLAYFFVSIFFKIYNQSANNFCFVVFSLNGLSSTILMLWVHTPYRDFCYKLLRIEKWRKKIGQANSQDNVVSVAPTAAPK</sequence>
<feature type="transmembrane region" description="Helical" evidence="1">
    <location>
        <begin position="12"/>
        <end position="33"/>
    </location>
</feature>
<dbReference type="AlphaFoldDB" id="A0AAE9CYP3"/>
<gene>
    <name evidence="2" type="ORF">L3Y34_006264</name>
</gene>
<proteinExistence type="predicted"/>
<organism evidence="2 3">
    <name type="scientific">Caenorhabditis briggsae</name>
    <dbReference type="NCBI Taxonomy" id="6238"/>
    <lineage>
        <taxon>Eukaryota</taxon>
        <taxon>Metazoa</taxon>
        <taxon>Ecdysozoa</taxon>
        <taxon>Nematoda</taxon>
        <taxon>Chromadorea</taxon>
        <taxon>Rhabditida</taxon>
        <taxon>Rhabditina</taxon>
        <taxon>Rhabditomorpha</taxon>
        <taxon>Rhabditoidea</taxon>
        <taxon>Rhabditidae</taxon>
        <taxon>Peloderinae</taxon>
        <taxon>Caenorhabditis</taxon>
    </lineage>
</organism>
<dbReference type="EMBL" id="CP090895">
    <property type="protein sequence ID" value="ULT86444.1"/>
    <property type="molecule type" value="Genomic_DNA"/>
</dbReference>
<evidence type="ECO:0000256" key="1">
    <source>
        <dbReference type="SAM" id="Phobius"/>
    </source>
</evidence>
<feature type="transmembrane region" description="Helical" evidence="1">
    <location>
        <begin position="237"/>
        <end position="261"/>
    </location>
</feature>